<proteinExistence type="predicted"/>
<evidence type="ECO:0000313" key="4">
    <source>
        <dbReference type="Proteomes" id="UP000572817"/>
    </source>
</evidence>
<evidence type="ECO:0000259" key="2">
    <source>
        <dbReference type="Pfam" id="PF06985"/>
    </source>
</evidence>
<dbReference type="OrthoDB" id="2958217at2759"/>
<gene>
    <name evidence="3" type="ORF">GTA08_BOTSDO03808</name>
</gene>
<dbReference type="AlphaFoldDB" id="A0A8H4IW76"/>
<dbReference type="PANTHER" id="PTHR33112:SF16">
    <property type="entry name" value="HETEROKARYON INCOMPATIBILITY DOMAIN-CONTAINING PROTEIN"/>
    <property type="match status" value="1"/>
</dbReference>
<dbReference type="EMBL" id="WWBZ02000022">
    <property type="protein sequence ID" value="KAF4308312.1"/>
    <property type="molecule type" value="Genomic_DNA"/>
</dbReference>
<reference evidence="3" key="1">
    <citation type="submission" date="2020-04" db="EMBL/GenBank/DDBJ databases">
        <title>Genome Assembly and Annotation of Botryosphaeria dothidea sdau 11-99, a Latent Pathogen of Apple Fruit Ring Rot in China.</title>
        <authorList>
            <person name="Yu C."/>
            <person name="Diao Y."/>
            <person name="Lu Q."/>
            <person name="Zhao J."/>
            <person name="Cui S."/>
            <person name="Peng C."/>
            <person name="He B."/>
            <person name="Liu H."/>
        </authorList>
    </citation>
    <scope>NUCLEOTIDE SEQUENCE [LARGE SCALE GENOMIC DNA]</scope>
    <source>
        <strain evidence="3">Sdau11-99</strain>
    </source>
</reference>
<comment type="caution">
    <text evidence="3">The sequence shown here is derived from an EMBL/GenBank/DDBJ whole genome shotgun (WGS) entry which is preliminary data.</text>
</comment>
<dbReference type="Proteomes" id="UP000572817">
    <property type="component" value="Unassembled WGS sequence"/>
</dbReference>
<dbReference type="PANTHER" id="PTHR33112">
    <property type="entry name" value="DOMAIN PROTEIN, PUTATIVE-RELATED"/>
    <property type="match status" value="1"/>
</dbReference>
<feature type="compositionally biased region" description="Acidic residues" evidence="1">
    <location>
        <begin position="328"/>
        <end position="344"/>
    </location>
</feature>
<feature type="domain" description="Heterokaryon incompatibility" evidence="2">
    <location>
        <begin position="140"/>
        <end position="251"/>
    </location>
</feature>
<dbReference type="InterPro" id="IPR010730">
    <property type="entry name" value="HET"/>
</dbReference>
<protein>
    <recommendedName>
        <fullName evidence="2">Heterokaryon incompatibility domain-containing protein</fullName>
    </recommendedName>
</protein>
<accession>A0A8H4IW76</accession>
<organism evidence="3 4">
    <name type="scientific">Botryosphaeria dothidea</name>
    <dbReference type="NCBI Taxonomy" id="55169"/>
    <lineage>
        <taxon>Eukaryota</taxon>
        <taxon>Fungi</taxon>
        <taxon>Dikarya</taxon>
        <taxon>Ascomycota</taxon>
        <taxon>Pezizomycotina</taxon>
        <taxon>Dothideomycetes</taxon>
        <taxon>Dothideomycetes incertae sedis</taxon>
        <taxon>Botryosphaeriales</taxon>
        <taxon>Botryosphaeriaceae</taxon>
        <taxon>Botryosphaeria</taxon>
    </lineage>
</organism>
<evidence type="ECO:0000256" key="1">
    <source>
        <dbReference type="SAM" id="MobiDB-lite"/>
    </source>
</evidence>
<dbReference type="Pfam" id="PF06985">
    <property type="entry name" value="HET"/>
    <property type="match status" value="1"/>
</dbReference>
<evidence type="ECO:0000313" key="3">
    <source>
        <dbReference type="EMBL" id="KAF4308312.1"/>
    </source>
</evidence>
<name>A0A8H4IW76_9PEZI</name>
<sequence length="513" mass="56559">MSCESCEALIVEYDVDNPVQEVVFSAFEVEDQLPGLPRLSKNADDGCEFCCLLAETVQEAAEQKLSAAVGPNGPTPVRLENACFETEATRRSDAIGDDNGVYSLKMKLKVGDNEARQLYFSVHADEVRLEACERTSGLRYIALSHCWGPPDPQKPMLRTETHTISEGMEGIALTIMPKNFQDAVAVTRHLGIEYIWIDSLCIIQDYAQDWQREAATMDQVYKHAYVTLAATSTKTSHDGFLERSLGREVRIPFKSSKDASPDGFFYLQPALGDPSCGFEVNVQCSAWNTRAFIENETFSDESETESDSLVDGLRSDTEELGLSKTNESSEDDQEGGSEADDEDSQYTQDDPTERIFERWSKIIGDYSTRQLTYGTDKLPALSGLAKETSSAGLVGRYLAGIWEKDLIYGLLWICRANDGDFSPAPTYRAPSWSWACLDGQIIWGGDWDREEMPPVFELLQADIEPSGLDPFGAIATGRLVISGALAPVGIGEPDGALGPRAEFLHHLESESSI</sequence>
<feature type="region of interest" description="Disordered" evidence="1">
    <location>
        <begin position="318"/>
        <end position="351"/>
    </location>
</feature>
<keyword evidence="4" id="KW-1185">Reference proteome</keyword>